<dbReference type="Gene3D" id="1.10.238.10">
    <property type="entry name" value="EF-hand"/>
    <property type="match status" value="1"/>
</dbReference>
<evidence type="ECO:0000259" key="1">
    <source>
        <dbReference type="PROSITE" id="PS50222"/>
    </source>
</evidence>
<evidence type="ECO:0000313" key="2">
    <source>
        <dbReference type="EMBL" id="OMJ76050.1"/>
    </source>
</evidence>
<name>A0A1R2BH22_9CILI</name>
<dbReference type="SUPFAM" id="SSF47473">
    <property type="entry name" value="EF-hand"/>
    <property type="match status" value="1"/>
</dbReference>
<evidence type="ECO:0000313" key="3">
    <source>
        <dbReference type="Proteomes" id="UP000187209"/>
    </source>
</evidence>
<gene>
    <name evidence="2" type="ORF">SteCoe_24687</name>
</gene>
<dbReference type="AlphaFoldDB" id="A0A1R2BH22"/>
<dbReference type="InterPro" id="IPR011992">
    <property type="entry name" value="EF-hand-dom_pair"/>
</dbReference>
<feature type="domain" description="EF-hand" evidence="1">
    <location>
        <begin position="97"/>
        <end position="132"/>
    </location>
</feature>
<reference evidence="2 3" key="1">
    <citation type="submission" date="2016-11" db="EMBL/GenBank/DDBJ databases">
        <title>The macronuclear genome of Stentor coeruleus: a giant cell with tiny introns.</title>
        <authorList>
            <person name="Slabodnick M."/>
            <person name="Ruby J.G."/>
            <person name="Reiff S.B."/>
            <person name="Swart E.C."/>
            <person name="Gosai S."/>
            <person name="Prabakaran S."/>
            <person name="Witkowska E."/>
            <person name="Larue G.E."/>
            <person name="Fisher S."/>
            <person name="Freeman R.M."/>
            <person name="Gunawardena J."/>
            <person name="Chu W."/>
            <person name="Stover N.A."/>
            <person name="Gregory B.D."/>
            <person name="Nowacki M."/>
            <person name="Derisi J."/>
            <person name="Roy S.W."/>
            <person name="Marshall W.F."/>
            <person name="Sood P."/>
        </authorList>
    </citation>
    <scope>NUCLEOTIDE SEQUENCE [LARGE SCALE GENOMIC DNA]</scope>
    <source>
        <strain evidence="2">WM001</strain>
    </source>
</reference>
<dbReference type="GO" id="GO:0005509">
    <property type="term" value="F:calcium ion binding"/>
    <property type="evidence" value="ECO:0007669"/>
    <property type="project" value="InterPro"/>
</dbReference>
<accession>A0A1R2BH22</accession>
<dbReference type="OrthoDB" id="191686at2759"/>
<comment type="caution">
    <text evidence="2">The sequence shown here is derived from an EMBL/GenBank/DDBJ whole genome shotgun (WGS) entry which is preliminary data.</text>
</comment>
<dbReference type="InterPro" id="IPR002048">
    <property type="entry name" value="EF_hand_dom"/>
</dbReference>
<organism evidence="2 3">
    <name type="scientific">Stentor coeruleus</name>
    <dbReference type="NCBI Taxonomy" id="5963"/>
    <lineage>
        <taxon>Eukaryota</taxon>
        <taxon>Sar</taxon>
        <taxon>Alveolata</taxon>
        <taxon>Ciliophora</taxon>
        <taxon>Postciliodesmatophora</taxon>
        <taxon>Heterotrichea</taxon>
        <taxon>Heterotrichida</taxon>
        <taxon>Stentoridae</taxon>
        <taxon>Stentor</taxon>
    </lineage>
</organism>
<sequence>MGCACSRDGSDYEDKLLEAEDLLPYGSFDTRHIWNLHVKLAKKDHSFSSEKWSKLFKEINCKYPERCERFFDSFKSADETYPVRPLTVLAIMKSNGSPHEKCELIFGLFDTDGSKTIDKTVLQDLITMMFELSVDKLPLLCSSMQPDSDIFNYITGLKENKPKTIIEVTKKFLKSSGKSITDAEFQTFMCSEENQSLLTFTGIRKKIQQTGLSKMT</sequence>
<dbReference type="EMBL" id="MPUH01000655">
    <property type="protein sequence ID" value="OMJ76050.1"/>
    <property type="molecule type" value="Genomic_DNA"/>
</dbReference>
<protein>
    <recommendedName>
        <fullName evidence="1">EF-hand domain-containing protein</fullName>
    </recommendedName>
</protein>
<dbReference type="PROSITE" id="PS50222">
    <property type="entry name" value="EF_HAND_2"/>
    <property type="match status" value="1"/>
</dbReference>
<dbReference type="Proteomes" id="UP000187209">
    <property type="component" value="Unassembled WGS sequence"/>
</dbReference>
<proteinExistence type="predicted"/>
<keyword evidence="3" id="KW-1185">Reference proteome</keyword>